<dbReference type="AlphaFoldDB" id="A0A3S2V9J4"/>
<dbReference type="Pfam" id="PF21012">
    <property type="entry name" value="DUF6850"/>
    <property type="match status" value="1"/>
</dbReference>
<evidence type="ECO:0000313" key="4">
    <source>
        <dbReference type="Proteomes" id="UP000282759"/>
    </source>
</evidence>
<protein>
    <submittedName>
        <fullName evidence="3">Autotransporter outer membrane beta-barrel domain-containing protein</fullName>
    </submittedName>
</protein>
<feature type="signal peptide" evidence="1">
    <location>
        <begin position="1"/>
        <end position="20"/>
    </location>
</feature>
<feature type="chain" id="PRO_5018702923" evidence="1">
    <location>
        <begin position="21"/>
        <end position="210"/>
    </location>
</feature>
<keyword evidence="4" id="KW-1185">Reference proteome</keyword>
<name>A0A3S2V9J4_9SPHI</name>
<evidence type="ECO:0000259" key="2">
    <source>
        <dbReference type="Pfam" id="PF21012"/>
    </source>
</evidence>
<dbReference type="InterPro" id="IPR036709">
    <property type="entry name" value="Autotransporte_beta_dom_sf"/>
</dbReference>
<feature type="domain" description="DUF6850" evidence="2">
    <location>
        <begin position="15"/>
        <end position="183"/>
    </location>
</feature>
<dbReference type="Proteomes" id="UP000282759">
    <property type="component" value="Unassembled WGS sequence"/>
</dbReference>
<dbReference type="RefSeq" id="WP_127704390.1">
    <property type="nucleotide sequence ID" value="NZ_SACK01000002.1"/>
</dbReference>
<evidence type="ECO:0000313" key="3">
    <source>
        <dbReference type="EMBL" id="RVU02026.1"/>
    </source>
</evidence>
<accession>A0A3S2V9J4</accession>
<gene>
    <name evidence="3" type="ORF">EOD41_08735</name>
</gene>
<evidence type="ECO:0000256" key="1">
    <source>
        <dbReference type="SAM" id="SignalP"/>
    </source>
</evidence>
<keyword evidence="1" id="KW-0732">Signal</keyword>
<dbReference type="EMBL" id="SACK01000002">
    <property type="protein sequence ID" value="RVU02026.1"/>
    <property type="molecule type" value="Genomic_DNA"/>
</dbReference>
<comment type="caution">
    <text evidence="3">The sequence shown here is derived from an EMBL/GenBank/DDBJ whole genome shotgun (WGS) entry which is preliminary data.</text>
</comment>
<dbReference type="Gene3D" id="2.40.160.60">
    <property type="entry name" value="Outer membrane protein transport protein (OMPP1/FadL/TodX)"/>
    <property type="match status" value="1"/>
</dbReference>
<dbReference type="SUPFAM" id="SSF103515">
    <property type="entry name" value="Autotransporter"/>
    <property type="match status" value="1"/>
</dbReference>
<reference evidence="3 4" key="1">
    <citation type="submission" date="2019-01" db="EMBL/GenBank/DDBJ databases">
        <authorList>
            <person name="Chen W.-M."/>
        </authorList>
    </citation>
    <scope>NUCLEOTIDE SEQUENCE [LARGE SCALE GENOMIC DNA]</scope>
    <source>
        <strain evidence="3 4">YBJ-36</strain>
    </source>
</reference>
<dbReference type="OrthoDB" id="945117at2"/>
<organism evidence="3 4">
    <name type="scientific">Mucilaginibacter limnophilus</name>
    <dbReference type="NCBI Taxonomy" id="1932778"/>
    <lineage>
        <taxon>Bacteria</taxon>
        <taxon>Pseudomonadati</taxon>
        <taxon>Bacteroidota</taxon>
        <taxon>Sphingobacteriia</taxon>
        <taxon>Sphingobacteriales</taxon>
        <taxon>Sphingobacteriaceae</taxon>
        <taxon>Mucilaginibacter</taxon>
    </lineage>
</organism>
<proteinExistence type="predicted"/>
<dbReference type="InterPro" id="IPR049236">
    <property type="entry name" value="DUF6850"/>
</dbReference>
<sequence length="210" mass="23294">MTKFFVVMLLCGIAVQASYAQTEKGQQHLGLSFGASTTNGERTDFDFQNNVTVEAKTKSNQYNIAASYSYFIADKLDLGLSAGYGYGNNEVTNTPNGYNLKSDSYFSNIFLRKYFLFNDKIGVRTGPSLAYSKSKNKYVNYPEQTQNIKEISGGIRLDFVYFPVKNLGLASGIGNVSYSHQKTTGYQPASSNTFGISFINSLNLSIYYIL</sequence>